<dbReference type="InterPro" id="IPR029063">
    <property type="entry name" value="SAM-dependent_MTases_sf"/>
</dbReference>
<name>A0A0U1M6E6_TALIS</name>
<dbReference type="Pfam" id="PF13489">
    <property type="entry name" value="Methyltransf_23"/>
    <property type="match status" value="1"/>
</dbReference>
<dbReference type="OMA" id="YGLRLCT"/>
<evidence type="ECO:0000313" key="3">
    <source>
        <dbReference type="Proteomes" id="UP000054383"/>
    </source>
</evidence>
<dbReference type="Proteomes" id="UP000054383">
    <property type="component" value="Unassembled WGS sequence"/>
</dbReference>
<dbReference type="GO" id="GO:0008168">
    <property type="term" value="F:methyltransferase activity"/>
    <property type="evidence" value="ECO:0007669"/>
    <property type="project" value="TreeGrafter"/>
</dbReference>
<dbReference type="STRING" id="28573.A0A0U1M6E6"/>
<evidence type="ECO:0000313" key="2">
    <source>
        <dbReference type="EMBL" id="CRG91173.1"/>
    </source>
</evidence>
<feature type="region of interest" description="Disordered" evidence="1">
    <location>
        <begin position="1"/>
        <end position="27"/>
    </location>
</feature>
<sequence length="330" mass="37265">MAQQTPSDDKIPALEQPTSPSAPSAHLVPTIEPVADESDEYWSESASNLTSLASSITNYVYENGRTYHSFQAGKYVFTLVLRGRYHLAPINEPHNILDLGTGTGIWAIDVADLYPSARVIGNDLSPIQPRLVAPNAEFVIEDFEEEWEYSKNHFDFIHGRTLSGAVRDWPELFRKAHAHLKPGGWFEVQEVPLWYWSDDDSLKHDSPLLQLLAILEQASSIDGRSLNVCEQLKPWMIEAGFEDVHLKVHKIPGGPWAKDPHMKEIGRYQYVNAIQSVDSYGLALMTRHMGYSEDQAKIFLAIVKNQLRSKALHAYSLIYIVYGRKSLTAF</sequence>
<dbReference type="PANTHER" id="PTHR43591:SF24">
    <property type="entry name" value="2-METHOXY-6-POLYPRENYL-1,4-BENZOQUINOL METHYLASE, MITOCHONDRIAL"/>
    <property type="match status" value="1"/>
</dbReference>
<reference evidence="2 3" key="1">
    <citation type="submission" date="2015-04" db="EMBL/GenBank/DDBJ databases">
        <authorList>
            <person name="Syromyatnikov M.Y."/>
            <person name="Popov V.N."/>
        </authorList>
    </citation>
    <scope>NUCLEOTIDE SEQUENCE [LARGE SCALE GENOMIC DNA]</scope>
    <source>
        <strain evidence="2">WF-38-12</strain>
    </source>
</reference>
<dbReference type="OrthoDB" id="2013972at2759"/>
<dbReference type="CDD" id="cd02440">
    <property type="entry name" value="AdoMet_MTases"/>
    <property type="match status" value="1"/>
</dbReference>
<evidence type="ECO:0008006" key="4">
    <source>
        <dbReference type="Google" id="ProtNLM"/>
    </source>
</evidence>
<dbReference type="Gene3D" id="3.40.50.150">
    <property type="entry name" value="Vaccinia Virus protein VP39"/>
    <property type="match status" value="1"/>
</dbReference>
<organism evidence="2 3">
    <name type="scientific">Talaromyces islandicus</name>
    <name type="common">Penicillium islandicum</name>
    <dbReference type="NCBI Taxonomy" id="28573"/>
    <lineage>
        <taxon>Eukaryota</taxon>
        <taxon>Fungi</taxon>
        <taxon>Dikarya</taxon>
        <taxon>Ascomycota</taxon>
        <taxon>Pezizomycotina</taxon>
        <taxon>Eurotiomycetes</taxon>
        <taxon>Eurotiomycetidae</taxon>
        <taxon>Eurotiales</taxon>
        <taxon>Trichocomaceae</taxon>
        <taxon>Talaromyces</taxon>
        <taxon>Talaromyces sect. Islandici</taxon>
    </lineage>
</organism>
<evidence type="ECO:0000256" key="1">
    <source>
        <dbReference type="SAM" id="MobiDB-lite"/>
    </source>
</evidence>
<dbReference type="SUPFAM" id="SSF53335">
    <property type="entry name" value="S-adenosyl-L-methionine-dependent methyltransferases"/>
    <property type="match status" value="1"/>
</dbReference>
<dbReference type="PANTHER" id="PTHR43591">
    <property type="entry name" value="METHYLTRANSFERASE"/>
    <property type="match status" value="1"/>
</dbReference>
<dbReference type="AlphaFoldDB" id="A0A0U1M6E6"/>
<proteinExistence type="predicted"/>
<accession>A0A0U1M6E6</accession>
<dbReference type="EMBL" id="CVMT01000009">
    <property type="protein sequence ID" value="CRG91173.1"/>
    <property type="molecule type" value="Genomic_DNA"/>
</dbReference>
<gene>
    <name evidence="2" type="ORF">PISL3812_08221</name>
</gene>
<protein>
    <recommendedName>
        <fullName evidence="4">S-adenosyl-L-methionine-dependent methyltransferase</fullName>
    </recommendedName>
</protein>
<keyword evidence="3" id="KW-1185">Reference proteome</keyword>